<reference evidence="1 2" key="1">
    <citation type="journal article" date="2014" name="Genome Announc.">
        <title>Draft genome sequences of eight enterohepatic helicobacter species isolated from both laboratory and wild rodents.</title>
        <authorList>
            <person name="Sheh A."/>
            <person name="Shen Z."/>
            <person name="Fox J.G."/>
        </authorList>
    </citation>
    <scope>NUCLEOTIDE SEQUENCE [LARGE SCALE GENOMIC DNA]</scope>
    <source>
        <strain evidence="1 2">MIT-03-7007</strain>
    </source>
</reference>
<evidence type="ECO:0000313" key="1">
    <source>
        <dbReference type="EMBL" id="TLE14458.1"/>
    </source>
</evidence>
<accession>A0A4U8UH88</accession>
<dbReference type="Proteomes" id="UP000029920">
    <property type="component" value="Unassembled WGS sequence"/>
</dbReference>
<gene>
    <name evidence="1" type="ORF">LS72_008625</name>
</gene>
<proteinExistence type="predicted"/>
<dbReference type="Pfam" id="PF06995">
    <property type="entry name" value="Phage_P2_GpU"/>
    <property type="match status" value="1"/>
</dbReference>
<organism evidence="1 2">
    <name type="scientific">Helicobacter apodemus</name>
    <dbReference type="NCBI Taxonomy" id="135569"/>
    <lineage>
        <taxon>Bacteria</taxon>
        <taxon>Pseudomonadati</taxon>
        <taxon>Campylobacterota</taxon>
        <taxon>Epsilonproteobacteria</taxon>
        <taxon>Campylobacterales</taxon>
        <taxon>Helicobacteraceae</taxon>
        <taxon>Helicobacter</taxon>
    </lineage>
</organism>
<comment type="caution">
    <text evidence="1">The sequence shown here is derived from an EMBL/GenBank/DDBJ whole genome shotgun (WGS) entry which is preliminary data.</text>
</comment>
<dbReference type="AlphaFoldDB" id="A0A4U8UH88"/>
<dbReference type="EMBL" id="JRPC02000024">
    <property type="protein sequence ID" value="TLE14458.1"/>
    <property type="molecule type" value="Genomic_DNA"/>
</dbReference>
<protein>
    <recommendedName>
        <fullName evidence="3">Phage tail protein</fullName>
    </recommendedName>
</protein>
<sequence>MFYLALGDFKFRLKQAQLKTITEKLILPFSEIKRIGNHPAFFDSGKFEESLELELDLILQKQRTLEDFKKQVKQKKPFFMVLGYGEIIGEVLVESYTLKKESILPNGASLSQTLNLSLKKYYR</sequence>
<keyword evidence="2" id="KW-1185">Reference proteome</keyword>
<dbReference type="RefSeq" id="WP_034553522.1">
    <property type="nucleotide sequence ID" value="NZ_JRPC02000024.1"/>
</dbReference>
<name>A0A4U8UH88_9HELI</name>
<evidence type="ECO:0008006" key="3">
    <source>
        <dbReference type="Google" id="ProtNLM"/>
    </source>
</evidence>
<dbReference type="InterPro" id="IPR009734">
    <property type="entry name" value="Myoviridae_GpU"/>
</dbReference>
<evidence type="ECO:0000313" key="2">
    <source>
        <dbReference type="Proteomes" id="UP000029920"/>
    </source>
</evidence>